<dbReference type="InterPro" id="IPR031402">
    <property type="entry name" value="LYRIC"/>
</dbReference>
<reference evidence="5" key="1">
    <citation type="submission" date="2020-06" db="EMBL/GenBank/DDBJ databases">
        <authorList>
            <consortium name="Wellcome Sanger Institute Data Sharing"/>
        </authorList>
    </citation>
    <scope>NUCLEOTIDE SEQUENCE [LARGE SCALE GENOMIC DNA]</scope>
</reference>
<feature type="compositionally biased region" description="Basic and acidic residues" evidence="3">
    <location>
        <begin position="247"/>
        <end position="258"/>
    </location>
</feature>
<feature type="compositionally biased region" description="Basic and acidic residues" evidence="3">
    <location>
        <begin position="175"/>
        <end position="193"/>
    </location>
</feature>
<feature type="compositionally biased region" description="Basic and acidic residues" evidence="3">
    <location>
        <begin position="95"/>
        <end position="112"/>
    </location>
</feature>
<dbReference type="PANTHER" id="PTHR23251:SF0">
    <property type="entry name" value="PROTEIN LYRIC"/>
    <property type="match status" value="1"/>
</dbReference>
<reference evidence="5" key="3">
    <citation type="submission" date="2025-09" db="UniProtKB">
        <authorList>
            <consortium name="Ensembl"/>
        </authorList>
    </citation>
    <scope>IDENTIFICATION</scope>
</reference>
<dbReference type="GO" id="GO:0043123">
    <property type="term" value="P:positive regulation of canonical NF-kappaB signal transduction"/>
    <property type="evidence" value="ECO:0007669"/>
    <property type="project" value="InterPro"/>
</dbReference>
<dbReference type="AlphaFoldDB" id="A0A8C5DCB2"/>
<evidence type="ECO:0000313" key="5">
    <source>
        <dbReference type="Ensembl" id="ENSGWIP00000003185.1"/>
    </source>
</evidence>
<keyword evidence="4" id="KW-0472">Membrane</keyword>
<feature type="region of interest" description="Disordered" evidence="3">
    <location>
        <begin position="372"/>
        <end position="495"/>
    </location>
</feature>
<dbReference type="CTD" id="368910"/>
<dbReference type="InterPro" id="IPR052305">
    <property type="entry name" value="TransReg_TumorExp"/>
</dbReference>
<proteinExistence type="predicted"/>
<dbReference type="Proteomes" id="UP000694680">
    <property type="component" value="Chromosome 11"/>
</dbReference>
<feature type="compositionally biased region" description="Low complexity" evidence="3">
    <location>
        <begin position="460"/>
        <end position="473"/>
    </location>
</feature>
<dbReference type="GO" id="GO:0005634">
    <property type="term" value="C:nucleus"/>
    <property type="evidence" value="ECO:0007669"/>
    <property type="project" value="UniProtKB-SubCell"/>
</dbReference>
<dbReference type="PANTHER" id="PTHR23251">
    <property type="entry name" value="LYSINE-RICH CEACAM1 CO-ISOLATED PROTEIN LYRIC PROTEIN"/>
    <property type="match status" value="1"/>
</dbReference>
<protein>
    <submittedName>
        <fullName evidence="5">Protein LYRIC-like</fullName>
    </submittedName>
</protein>
<reference evidence="5" key="2">
    <citation type="submission" date="2025-08" db="UniProtKB">
        <authorList>
            <consortium name="Ensembl"/>
        </authorList>
    </citation>
    <scope>IDENTIFICATION</scope>
</reference>
<name>A0A8C5DCB2_GOUWI</name>
<dbReference type="GeneID" id="114472365"/>
<keyword evidence="4" id="KW-1133">Transmembrane helix</keyword>
<dbReference type="GO" id="GO:0043066">
    <property type="term" value="P:negative regulation of apoptotic process"/>
    <property type="evidence" value="ECO:0007669"/>
    <property type="project" value="InterPro"/>
</dbReference>
<dbReference type="RefSeq" id="XP_028317411.1">
    <property type="nucleotide sequence ID" value="XM_028461610.1"/>
</dbReference>
<dbReference type="Pfam" id="PF15686">
    <property type="entry name" value="LYRIC"/>
    <property type="match status" value="1"/>
</dbReference>
<feature type="transmembrane region" description="Helical" evidence="4">
    <location>
        <begin position="49"/>
        <end position="74"/>
    </location>
</feature>
<evidence type="ECO:0000313" key="6">
    <source>
        <dbReference type="Proteomes" id="UP000694680"/>
    </source>
</evidence>
<feature type="compositionally biased region" description="Polar residues" evidence="3">
    <location>
        <begin position="125"/>
        <end position="135"/>
    </location>
</feature>
<evidence type="ECO:0000256" key="4">
    <source>
        <dbReference type="SAM" id="Phobius"/>
    </source>
</evidence>
<comment type="subcellular location">
    <subcellularLocation>
        <location evidence="1">Nucleus</location>
    </subcellularLocation>
</comment>
<dbReference type="GO" id="GO:0003712">
    <property type="term" value="F:transcription coregulator activity"/>
    <property type="evidence" value="ECO:0007669"/>
    <property type="project" value="TreeGrafter"/>
</dbReference>
<evidence type="ECO:0000256" key="1">
    <source>
        <dbReference type="ARBA" id="ARBA00004123"/>
    </source>
</evidence>
<dbReference type="GO" id="GO:0006357">
    <property type="term" value="P:regulation of transcription by RNA polymerase II"/>
    <property type="evidence" value="ECO:0007669"/>
    <property type="project" value="TreeGrafter"/>
</dbReference>
<accession>A0A8C5DCB2</accession>
<sequence length="495" mass="54529">MAGDLRGLAMEKAEHLSGHLKELLSSGQEYVKARFGLDLGVDPELYPSWVVLSAAAAGLLVLLALSWAAVCGLLDGHKKRRVPVSQAMAATPGKTTEEPEETSKTVRVEEARRKTKKRAAEKRIQSNGQPVSLTQEVVKETEVVSKPPPPPHVKAEKVQEVSATAQVKKNKKKPKPEVKPAQHASTNDRKEPEEAGMWETKVSNREKKQLRRKDKGSDDLGSPGSVEAPKQHMEAQTATAHSKKNRGNHESQHPRKAEAAVSSNWKDEATANGPGWSERSLKIPPQMEGGKWSSMPAAVHYRPQSKSQSWTQEAKAAWSDGQMKTDINSASFSMLGLDPKDQISNSCELQWAGHPADDEWSAFNRISAVDPCSDWNAPSEHWGNYEEPLMLGTPAPPLKEKPALNKQILNDNDKEAEDPSDGAAKSKKRRKKKKKTEEEAEADAETVMVVTKPQELPVLSSKTMNSSFSSSSQKKMEPMAETVKSSQRKKIRKET</sequence>
<gene>
    <name evidence="5" type="primary">mtdha</name>
</gene>
<keyword evidence="6" id="KW-1185">Reference proteome</keyword>
<dbReference type="GO" id="GO:0045766">
    <property type="term" value="P:positive regulation of angiogenesis"/>
    <property type="evidence" value="ECO:0007669"/>
    <property type="project" value="InterPro"/>
</dbReference>
<keyword evidence="2" id="KW-0539">Nucleus</keyword>
<feature type="region of interest" description="Disordered" evidence="3">
    <location>
        <begin position="87"/>
        <end position="322"/>
    </location>
</feature>
<evidence type="ECO:0000256" key="3">
    <source>
        <dbReference type="SAM" id="MobiDB-lite"/>
    </source>
</evidence>
<organism evidence="5 6">
    <name type="scientific">Gouania willdenowi</name>
    <name type="common">Blunt-snouted clingfish</name>
    <name type="synonym">Lepadogaster willdenowi</name>
    <dbReference type="NCBI Taxonomy" id="441366"/>
    <lineage>
        <taxon>Eukaryota</taxon>
        <taxon>Metazoa</taxon>
        <taxon>Chordata</taxon>
        <taxon>Craniata</taxon>
        <taxon>Vertebrata</taxon>
        <taxon>Euteleostomi</taxon>
        <taxon>Actinopterygii</taxon>
        <taxon>Neopterygii</taxon>
        <taxon>Teleostei</taxon>
        <taxon>Neoteleostei</taxon>
        <taxon>Acanthomorphata</taxon>
        <taxon>Ovalentaria</taxon>
        <taxon>Blenniimorphae</taxon>
        <taxon>Blenniiformes</taxon>
        <taxon>Gobiesocoidei</taxon>
        <taxon>Gobiesocidae</taxon>
        <taxon>Gobiesocinae</taxon>
        <taxon>Gouania</taxon>
    </lineage>
</organism>
<feature type="compositionally biased region" description="Basic residues" evidence="3">
    <location>
        <begin position="425"/>
        <end position="434"/>
    </location>
</feature>
<feature type="compositionally biased region" description="Basic residues" evidence="3">
    <location>
        <begin position="486"/>
        <end position="495"/>
    </location>
</feature>
<keyword evidence="4" id="KW-0812">Transmembrane</keyword>
<dbReference type="Ensembl" id="ENSGWIT00000003448.1">
    <property type="protein sequence ID" value="ENSGWIP00000003185.1"/>
    <property type="gene ID" value="ENSGWIG00000001765.1"/>
</dbReference>
<evidence type="ECO:0000256" key="2">
    <source>
        <dbReference type="ARBA" id="ARBA00023242"/>
    </source>
</evidence>